<keyword evidence="2" id="KW-0808">Transferase</keyword>
<accession>A0A540WTM0</accession>
<dbReference type="EMBL" id="VIFM01000142">
    <property type="protein sequence ID" value="TQF12365.1"/>
    <property type="molecule type" value="Genomic_DNA"/>
</dbReference>
<dbReference type="InterPro" id="IPR036890">
    <property type="entry name" value="HATPase_C_sf"/>
</dbReference>
<proteinExistence type="predicted"/>
<protein>
    <submittedName>
        <fullName evidence="2">Sensor histidine kinase</fullName>
    </submittedName>
</protein>
<name>A0A540WTM0_9BACT</name>
<organism evidence="2 3">
    <name type="scientific">Myxococcus llanfairpwllgwyngyllgogerychwyrndrobwllllantysiliogogogochensis</name>
    <dbReference type="NCBI Taxonomy" id="2590453"/>
    <lineage>
        <taxon>Bacteria</taxon>
        <taxon>Pseudomonadati</taxon>
        <taxon>Myxococcota</taxon>
        <taxon>Myxococcia</taxon>
        <taxon>Myxococcales</taxon>
        <taxon>Cystobacterineae</taxon>
        <taxon>Myxococcaceae</taxon>
        <taxon>Myxococcus</taxon>
    </lineage>
</organism>
<keyword evidence="2" id="KW-0418">Kinase</keyword>
<keyword evidence="3" id="KW-1185">Reference proteome</keyword>
<dbReference type="OrthoDB" id="5511020at2"/>
<dbReference type="SUPFAM" id="SSF55874">
    <property type="entry name" value="ATPase domain of HSP90 chaperone/DNA topoisomerase II/histidine kinase"/>
    <property type="match status" value="1"/>
</dbReference>
<dbReference type="Gene3D" id="3.30.565.10">
    <property type="entry name" value="Histidine kinase-like ATPase, C-terminal domain"/>
    <property type="match status" value="1"/>
</dbReference>
<reference evidence="2 3" key="1">
    <citation type="submission" date="2019-06" db="EMBL/GenBank/DDBJ databases">
        <authorList>
            <person name="Livingstone P."/>
            <person name="Whitworth D."/>
        </authorList>
    </citation>
    <scope>NUCLEOTIDE SEQUENCE [LARGE SCALE GENOMIC DNA]</scope>
    <source>
        <strain evidence="2 3">AM401</strain>
    </source>
</reference>
<dbReference type="Proteomes" id="UP000315369">
    <property type="component" value="Unassembled WGS sequence"/>
</dbReference>
<comment type="caution">
    <text evidence="2">The sequence shown here is derived from an EMBL/GenBank/DDBJ whole genome shotgun (WGS) entry which is preliminary data.</text>
</comment>
<evidence type="ECO:0000313" key="3">
    <source>
        <dbReference type="Proteomes" id="UP000315369"/>
    </source>
</evidence>
<dbReference type="GO" id="GO:0016301">
    <property type="term" value="F:kinase activity"/>
    <property type="evidence" value="ECO:0007669"/>
    <property type="project" value="UniProtKB-KW"/>
</dbReference>
<dbReference type="AlphaFoldDB" id="A0A540WTM0"/>
<gene>
    <name evidence="2" type="ORF">FJV41_29405</name>
</gene>
<evidence type="ECO:0000256" key="1">
    <source>
        <dbReference type="SAM" id="MobiDB-lite"/>
    </source>
</evidence>
<sequence length="187" mass="20044">MSAARDWVGRTSGEAGDGVGHPARAPRLESVEGPDFHQVDVAALMRESMELLEAARRIHGIAVNLELPDEAVLARTGLRRTRQVLLLLLAHAADLAGESGVRVSLDPPDDFGDEGPRFQVVTPDAHLSERELRAVFLSPMLVGPTHRRLARARELVESVGGTLDVVRGAESGLTVTVELPAPGLACW</sequence>
<feature type="region of interest" description="Disordered" evidence="1">
    <location>
        <begin position="1"/>
        <end position="29"/>
    </location>
</feature>
<dbReference type="RefSeq" id="WP_141645894.1">
    <property type="nucleotide sequence ID" value="NZ_VIFM01000142.1"/>
</dbReference>
<evidence type="ECO:0000313" key="2">
    <source>
        <dbReference type="EMBL" id="TQF12365.1"/>
    </source>
</evidence>